<dbReference type="AlphaFoldDB" id="A0A0A9GVN8"/>
<dbReference type="EMBL" id="GBRH01173228">
    <property type="protein sequence ID" value="JAE24668.1"/>
    <property type="molecule type" value="Transcribed_RNA"/>
</dbReference>
<proteinExistence type="predicted"/>
<name>A0A0A9GVN8_ARUDO</name>
<protein>
    <submittedName>
        <fullName evidence="1">Uncharacterized protein</fullName>
    </submittedName>
</protein>
<accession>A0A0A9GVN8</accession>
<sequence>MTTSDHLRILLWPFLPEPCHPPNRNIIPQNTNIAQQPNNL</sequence>
<reference evidence="1" key="1">
    <citation type="submission" date="2014-09" db="EMBL/GenBank/DDBJ databases">
        <authorList>
            <person name="Magalhaes I.L.F."/>
            <person name="Oliveira U."/>
            <person name="Santos F.R."/>
            <person name="Vidigal T.H.D.A."/>
            <person name="Brescovit A.D."/>
            <person name="Santos A.J."/>
        </authorList>
    </citation>
    <scope>NUCLEOTIDE SEQUENCE</scope>
    <source>
        <tissue evidence="1">Shoot tissue taken approximately 20 cm above the soil surface</tissue>
    </source>
</reference>
<reference evidence="1" key="2">
    <citation type="journal article" date="2015" name="Data Brief">
        <title>Shoot transcriptome of the giant reed, Arundo donax.</title>
        <authorList>
            <person name="Barrero R.A."/>
            <person name="Guerrero F.D."/>
            <person name="Moolhuijzen P."/>
            <person name="Goolsby J.A."/>
            <person name="Tidwell J."/>
            <person name="Bellgard S.E."/>
            <person name="Bellgard M.I."/>
        </authorList>
    </citation>
    <scope>NUCLEOTIDE SEQUENCE</scope>
    <source>
        <tissue evidence="1">Shoot tissue taken approximately 20 cm above the soil surface</tissue>
    </source>
</reference>
<organism evidence="1">
    <name type="scientific">Arundo donax</name>
    <name type="common">Giant reed</name>
    <name type="synonym">Donax arundinaceus</name>
    <dbReference type="NCBI Taxonomy" id="35708"/>
    <lineage>
        <taxon>Eukaryota</taxon>
        <taxon>Viridiplantae</taxon>
        <taxon>Streptophyta</taxon>
        <taxon>Embryophyta</taxon>
        <taxon>Tracheophyta</taxon>
        <taxon>Spermatophyta</taxon>
        <taxon>Magnoliopsida</taxon>
        <taxon>Liliopsida</taxon>
        <taxon>Poales</taxon>
        <taxon>Poaceae</taxon>
        <taxon>PACMAD clade</taxon>
        <taxon>Arundinoideae</taxon>
        <taxon>Arundineae</taxon>
        <taxon>Arundo</taxon>
    </lineage>
</organism>
<evidence type="ECO:0000313" key="1">
    <source>
        <dbReference type="EMBL" id="JAE24668.1"/>
    </source>
</evidence>